<dbReference type="SUPFAM" id="SSF52540">
    <property type="entry name" value="P-loop containing nucleoside triphosphate hydrolases"/>
    <property type="match status" value="1"/>
</dbReference>
<dbReference type="SMART" id="SM00220">
    <property type="entry name" value="S_TKc"/>
    <property type="match status" value="1"/>
</dbReference>
<dbReference type="Gene3D" id="3.40.50.2300">
    <property type="match status" value="1"/>
</dbReference>
<comment type="catalytic activity">
    <reaction evidence="1">
        <text>ATP + protein L-histidine = ADP + protein N-phospho-L-histidine.</text>
        <dbReference type="EC" id="2.7.13.3"/>
    </reaction>
</comment>
<dbReference type="InterPro" id="IPR000719">
    <property type="entry name" value="Prot_kinase_dom"/>
</dbReference>
<dbReference type="InterPro" id="IPR011009">
    <property type="entry name" value="Kinase-like_dom_sf"/>
</dbReference>
<feature type="domain" description="Histidine kinase" evidence="12">
    <location>
        <begin position="1807"/>
        <end position="2032"/>
    </location>
</feature>
<evidence type="ECO:0000256" key="4">
    <source>
        <dbReference type="ARBA" id="ARBA00022679"/>
    </source>
</evidence>
<name>A0A1X2HV55_SYNRA</name>
<evidence type="ECO:0000259" key="11">
    <source>
        <dbReference type="PROSITE" id="PS50011"/>
    </source>
</evidence>
<feature type="modified residue" description="4-aspartylphosphate" evidence="9">
    <location>
        <position position="2287"/>
    </location>
</feature>
<feature type="region of interest" description="Disordered" evidence="10">
    <location>
        <begin position="815"/>
        <end position="845"/>
    </location>
</feature>
<dbReference type="PANTHER" id="PTHR45339:SF5">
    <property type="entry name" value="HISTIDINE KINASE"/>
    <property type="match status" value="1"/>
</dbReference>
<dbReference type="GO" id="GO:0005524">
    <property type="term" value="F:ATP binding"/>
    <property type="evidence" value="ECO:0007669"/>
    <property type="project" value="UniProtKB-KW"/>
</dbReference>
<feature type="region of interest" description="Disordered" evidence="10">
    <location>
        <begin position="415"/>
        <end position="479"/>
    </location>
</feature>
<feature type="compositionally biased region" description="Low complexity" evidence="10">
    <location>
        <begin position="135"/>
        <end position="151"/>
    </location>
</feature>
<dbReference type="SUPFAM" id="SSF47384">
    <property type="entry name" value="Homodimeric domain of signal transducing histidine kinase"/>
    <property type="match status" value="1"/>
</dbReference>
<dbReference type="InterPro" id="IPR036097">
    <property type="entry name" value="HisK_dim/P_sf"/>
</dbReference>
<dbReference type="SUPFAM" id="SSF55874">
    <property type="entry name" value="ATPase domain of HSP90 chaperone/DNA topoisomerase II/histidine kinase"/>
    <property type="match status" value="1"/>
</dbReference>
<keyword evidence="3 9" id="KW-0597">Phosphoprotein</keyword>
<dbReference type="OrthoDB" id="60033at2759"/>
<evidence type="ECO:0000259" key="13">
    <source>
        <dbReference type="PROSITE" id="PS50110"/>
    </source>
</evidence>
<dbReference type="PRINTS" id="PR00344">
    <property type="entry name" value="BCTRLSENSOR"/>
</dbReference>
<feature type="region of interest" description="Disordered" evidence="10">
    <location>
        <begin position="2191"/>
        <end position="2213"/>
    </location>
</feature>
<feature type="compositionally biased region" description="Basic and acidic residues" evidence="10">
    <location>
        <begin position="825"/>
        <end position="837"/>
    </location>
</feature>
<dbReference type="SUPFAM" id="SSF55781">
    <property type="entry name" value="GAF domain-like"/>
    <property type="match status" value="1"/>
</dbReference>
<feature type="region of interest" description="Disordered" evidence="10">
    <location>
        <begin position="862"/>
        <end position="893"/>
    </location>
</feature>
<dbReference type="GO" id="GO:0000155">
    <property type="term" value="F:phosphorelay sensor kinase activity"/>
    <property type="evidence" value="ECO:0007669"/>
    <property type="project" value="InterPro"/>
</dbReference>
<keyword evidence="5" id="KW-0547">Nucleotide-binding</keyword>
<keyword evidence="8" id="KW-0902">Two-component regulatory system</keyword>
<dbReference type="FunFam" id="1.10.287.130:FF:000002">
    <property type="entry name" value="Two-component osmosensing histidine kinase"/>
    <property type="match status" value="1"/>
</dbReference>
<dbReference type="SUPFAM" id="SSF52172">
    <property type="entry name" value="CheY-like"/>
    <property type="match status" value="1"/>
</dbReference>
<feature type="compositionally biased region" description="Polar residues" evidence="10">
    <location>
        <begin position="417"/>
        <end position="447"/>
    </location>
</feature>
<dbReference type="PANTHER" id="PTHR45339">
    <property type="entry name" value="HYBRID SIGNAL TRANSDUCTION HISTIDINE KINASE J"/>
    <property type="match status" value="1"/>
</dbReference>
<dbReference type="SMART" id="SM00387">
    <property type="entry name" value="HATPase_c"/>
    <property type="match status" value="1"/>
</dbReference>
<accession>A0A1X2HV55</accession>
<dbReference type="InParanoid" id="A0A1X2HV55"/>
<dbReference type="InterPro" id="IPR003661">
    <property type="entry name" value="HisK_dim/P_dom"/>
</dbReference>
<keyword evidence="4" id="KW-0808">Transferase</keyword>
<evidence type="ECO:0000256" key="9">
    <source>
        <dbReference type="PROSITE-ProRule" id="PRU00169"/>
    </source>
</evidence>
<evidence type="ECO:0000256" key="6">
    <source>
        <dbReference type="ARBA" id="ARBA00022777"/>
    </source>
</evidence>
<dbReference type="PROSITE" id="PS50109">
    <property type="entry name" value="HIS_KIN"/>
    <property type="match status" value="1"/>
</dbReference>
<comment type="caution">
    <text evidence="14">The sequence shown here is derived from an EMBL/GenBank/DDBJ whole genome shotgun (WGS) entry which is preliminary data.</text>
</comment>
<feature type="region of interest" description="Disordered" evidence="10">
    <location>
        <begin position="117"/>
        <end position="151"/>
    </location>
</feature>
<dbReference type="CDD" id="cd17546">
    <property type="entry name" value="REC_hyHK_CKI1_RcsC-like"/>
    <property type="match status" value="1"/>
</dbReference>
<evidence type="ECO:0000259" key="12">
    <source>
        <dbReference type="PROSITE" id="PS50109"/>
    </source>
</evidence>
<evidence type="ECO:0000256" key="3">
    <source>
        <dbReference type="ARBA" id="ARBA00022553"/>
    </source>
</evidence>
<dbReference type="SMART" id="SM00448">
    <property type="entry name" value="REC"/>
    <property type="match status" value="1"/>
</dbReference>
<evidence type="ECO:0000256" key="5">
    <source>
        <dbReference type="ARBA" id="ARBA00022741"/>
    </source>
</evidence>
<dbReference type="PROSITE" id="PS50110">
    <property type="entry name" value="RESPONSE_REGULATORY"/>
    <property type="match status" value="1"/>
</dbReference>
<dbReference type="EC" id="2.7.13.3" evidence="2"/>
<dbReference type="Gene3D" id="3.30.450.40">
    <property type="match status" value="1"/>
</dbReference>
<dbReference type="InterPro" id="IPR036890">
    <property type="entry name" value="HATPase_C_sf"/>
</dbReference>
<dbReference type="InterPro" id="IPR029016">
    <property type="entry name" value="GAF-like_dom_sf"/>
</dbReference>
<dbReference type="InterPro" id="IPR004358">
    <property type="entry name" value="Sig_transdc_His_kin-like_C"/>
</dbReference>
<dbReference type="PROSITE" id="PS50011">
    <property type="entry name" value="PROTEIN_KINASE_DOM"/>
    <property type="match status" value="1"/>
</dbReference>
<dbReference type="CDD" id="cd16922">
    <property type="entry name" value="HATPase_EvgS-ArcB-TorS-like"/>
    <property type="match status" value="1"/>
</dbReference>
<dbReference type="SMART" id="SM00388">
    <property type="entry name" value="HisKA"/>
    <property type="match status" value="1"/>
</dbReference>
<dbReference type="InterPro" id="IPR041664">
    <property type="entry name" value="AAA_16"/>
</dbReference>
<protein>
    <recommendedName>
        <fullName evidence="2">histidine kinase</fullName>
        <ecNumber evidence="2">2.7.13.3</ecNumber>
    </recommendedName>
</protein>
<evidence type="ECO:0000256" key="1">
    <source>
        <dbReference type="ARBA" id="ARBA00000085"/>
    </source>
</evidence>
<feature type="compositionally biased region" description="Basic and acidic residues" evidence="10">
    <location>
        <begin position="868"/>
        <end position="883"/>
    </location>
</feature>
<dbReference type="InterPro" id="IPR027417">
    <property type="entry name" value="P-loop_NTPase"/>
</dbReference>
<dbReference type="InterPro" id="IPR005467">
    <property type="entry name" value="His_kinase_dom"/>
</dbReference>
<dbReference type="Pfam" id="PF13185">
    <property type="entry name" value="GAF_2"/>
    <property type="match status" value="1"/>
</dbReference>
<proteinExistence type="predicted"/>
<evidence type="ECO:0000256" key="8">
    <source>
        <dbReference type="ARBA" id="ARBA00023012"/>
    </source>
</evidence>
<evidence type="ECO:0000256" key="10">
    <source>
        <dbReference type="SAM" id="MobiDB-lite"/>
    </source>
</evidence>
<keyword evidence="7" id="KW-0067">ATP-binding</keyword>
<feature type="compositionally biased region" description="Low complexity" evidence="10">
    <location>
        <begin position="2204"/>
        <end position="2213"/>
    </location>
</feature>
<sequence length="2369" mass="265521">MSVSSSSNTMTDSGGQPSVLAGPLHIPGYHFKAAPTPSLAHGENVDVVYGYKISNKSPVVAKVSSVSLRLEREFYIMKRLYQFPDGSLYVVRPIEHIRLPSGLTVVIYANEGQNHLSRRRPSDEYHRSGGTSDRASSVGSSNSGTAGSTASDWLRTSNIENNLSANAPSYDLGTFLQFAIKCTDCLEFIHRHGVVHGEVRLAAFQWTGEDATHVKMWNFGSSIRSLETYLTSEGWRKAANSKESMSVLQNLLVYMSPEQTGRTNYAPDHRADIYSLGIVFFVLLTGRVPFDGGPLEILNGIVSRKIALVHELQLNVPEVLSRIIEKMTVKAPDERYSSAHGVRADLKECLRRLKAAEESSTESIPSFPLAQRDIASVFTLPKTIYGRQNIMSEVTYIIEQYAGLYRSTHARSREKSSYANTNSTQMAAHISNGGSNVDTMSDTSGRSSSGGLGPKSNASPSYCSGLDGSDVSSTMNGRTAMRRKQYTTIVGLYGPGGAGKSTVMNGVLSTARQNGYVATTKFDSRHRGPYVSILRVLSQILQQILSETEEEINAFYNHLKSHLGSQFCNVEQIAELVPELKPLLEPKEKTPEASDFPHMDNVETRIRFHNTFVEVFRTISLWRMTTVFLDDVHQADEASLELLQSVVNSRVKLLVFISYRDEEATPQLLKLLESELATTHFFKIDMLDFESLVDLLCDTLHRPRDANREAVIPLADVVMKKTRGSPFYTAQILRTLERKKLIFFNWEENAWDYNLLEIQQNSIFETSGPTGDELDTSFLVARLRELPRDAQLLVKWASFIGDTFSWSTVRSLMSSSDSDLSSDTSSDKSDDTARHDASSAVQEQDQDVVVESLHPLIKFSHTIATPPRNEHNQHESRHPDKQSGPRRKRKRDPIHGLQAVLQEGFILPMESDEFRWSHDRISQAAMELVNPETRSKIHFRIAEHMMKQKSVDIFLVADHLLKCPDIIRKLEDKTAYRRVLIEAGNKARSSGAHHMAYSYNMAAIKLIEPDEAWAQDYTGSQALYSAAASLSWVVGEYDCTEDLLEVIFQHVKGPMDRITAYRIQAKYYFSRTLHKEGRHALERCLKELGVEQVSSTANNDELDHEFGEATRIIKEMGIDNVVKIGPCEDIKLRTTLAVLEEYFNSSYWNGNLQQVYYLACRSVHLSIAHGMSQASGCAFEFMGICAVQHYKMHAYGEELGAAGIAIAEQHSSNHEKGRALFIYGQFLQLWKCHQRDAMATFRTAYWCSASAGDRIYSSFSHFHIAEYMLMLGDDLSETLSEAEKCYQDVHSWSSSADSNMLIMTIIRAIKALQGHTFTDTAYVYDGDDGFSDEHFVSETKRQSTLPDVPFNIYLSWKMLVWVLYGHYDVAIEHGYQYSYSSRFHPCHKHTMIMNMAFSLALVEKCRSGKLDDATRDKHIQQIQHNQDELHEWMENSRVNFVMYWTLVQAELTTLKQPLDIIKCTQLYEDAINTARDNGYHLNLCLNHELAAAFYHRIGMKNVAYAFIKKAIDLWMGISAYGKARHLTAKYNELLTDFNDERVEPQDAGVQTDPFPFLGPQNAWSTSSSINNTAGMNEPYSSESIPPVTTEQTLMTLDILDMASILKSSQVMSSEVRFDGLLKSMISIILENSGADCGAIIVKEEKYGVCAYGSQQEGCSTYDPPQPLSEDDSLVSSRIIHHTIHTGESIFINNVEQDPRFAIGPWFERVQNKSVICMPIIHKSAMAGCLFIEGAVGIFTQRHITVLSLLCQQMGISITNAFLFKSVQRVTITNMRMIEMQKQALEDARKSKEAAVRATRLREIFLANMSHEIRTPFSGFYGMISLLAETRLDPEQRDLVKTAKESCEILLQIIDDLLNFSKLQAGKVSLDLSPVIVEEVIADVVEMLVAMAIQKHINVTYSVSSDVPSVVMADANRLRQIIINLLGNAIKFTHQGEICIRCSVDKRSSRTADDKVALLFEVTDTGIGISEEQRKVLFAPFSQVDGSTTRKYGGTGLGLSICLQLVQLMSGRIDVTSEPGKGSNFHFTIRVSRVQDQSMKRNNVVAGFLHELHDVQVLVASKHTSTCNMIRQMMPSVSVDGVTVMQDLVARERANKTYQVVIVGLFLTHDPEFSQWSDVLHRIIKKSRCLIIMHYPSGAVGDLLGKSQFHLVDTHGRLQSAEQLQRSVVRMAVPLRRQKLLGTIVDLLKQTMASPEDTPRPTALSSTSGSKSTESGAKLISCAITPEERALFSTMHILAAEDNPVAQKLLYKQLTRLGFQVECANNGQEAIDAWTRQPEGYFKMGFFDHHMPKCDGVEATRRIRSIEARESRKQRLPIVALTADVQDSARETCMNAGMDAYLTKPLNQNVLADALRRFCKPTTPSSSSSS</sequence>
<dbReference type="Pfam" id="PF13191">
    <property type="entry name" value="AAA_16"/>
    <property type="match status" value="1"/>
</dbReference>
<dbReference type="SMART" id="SM00065">
    <property type="entry name" value="GAF"/>
    <property type="match status" value="1"/>
</dbReference>
<dbReference type="InterPro" id="IPR011006">
    <property type="entry name" value="CheY-like_superfamily"/>
</dbReference>
<dbReference type="InterPro" id="IPR003018">
    <property type="entry name" value="GAF"/>
</dbReference>
<dbReference type="SUPFAM" id="SSF56112">
    <property type="entry name" value="Protein kinase-like (PK-like)"/>
    <property type="match status" value="1"/>
</dbReference>
<evidence type="ECO:0000313" key="14">
    <source>
        <dbReference type="EMBL" id="ORZ03449.1"/>
    </source>
</evidence>
<dbReference type="FunFam" id="3.30.565.10:FF:000010">
    <property type="entry name" value="Sensor histidine kinase RcsC"/>
    <property type="match status" value="1"/>
</dbReference>
<dbReference type="Pfam" id="PF00512">
    <property type="entry name" value="HisKA"/>
    <property type="match status" value="1"/>
</dbReference>
<dbReference type="Gene3D" id="1.10.287.130">
    <property type="match status" value="1"/>
</dbReference>
<dbReference type="CDD" id="cd00082">
    <property type="entry name" value="HisKA"/>
    <property type="match status" value="1"/>
</dbReference>
<feature type="compositionally biased region" description="Low complexity" evidence="10">
    <location>
        <begin position="815"/>
        <end position="824"/>
    </location>
</feature>
<evidence type="ECO:0000256" key="2">
    <source>
        <dbReference type="ARBA" id="ARBA00012438"/>
    </source>
</evidence>
<dbReference type="InterPro" id="IPR003594">
    <property type="entry name" value="HATPase_dom"/>
</dbReference>
<evidence type="ECO:0000256" key="7">
    <source>
        <dbReference type="ARBA" id="ARBA00022840"/>
    </source>
</evidence>
<reference evidence="14 15" key="1">
    <citation type="submission" date="2016-07" db="EMBL/GenBank/DDBJ databases">
        <title>Pervasive Adenine N6-methylation of Active Genes in Fungi.</title>
        <authorList>
            <consortium name="DOE Joint Genome Institute"/>
            <person name="Mondo S.J."/>
            <person name="Dannebaum R.O."/>
            <person name="Kuo R.C."/>
            <person name="Labutti K."/>
            <person name="Haridas S."/>
            <person name="Kuo A."/>
            <person name="Salamov A."/>
            <person name="Ahrendt S.R."/>
            <person name="Lipzen A."/>
            <person name="Sullivan W."/>
            <person name="Andreopoulos W.B."/>
            <person name="Clum A."/>
            <person name="Lindquist E."/>
            <person name="Daum C."/>
            <person name="Ramamoorthy G.K."/>
            <person name="Gryganskyi A."/>
            <person name="Culley D."/>
            <person name="Magnuson J.K."/>
            <person name="James T.Y."/>
            <person name="O'Malley M.A."/>
            <person name="Stajich J.E."/>
            <person name="Spatafora J.W."/>
            <person name="Visel A."/>
            <person name="Grigoriev I.V."/>
        </authorList>
    </citation>
    <scope>NUCLEOTIDE SEQUENCE [LARGE SCALE GENOMIC DNA]</scope>
    <source>
        <strain evidence="14 15">NRRL 2496</strain>
    </source>
</reference>
<keyword evidence="6" id="KW-0418">Kinase</keyword>
<dbReference type="Gene3D" id="3.30.565.10">
    <property type="entry name" value="Histidine kinase-like ATPase, C-terminal domain"/>
    <property type="match status" value="1"/>
</dbReference>
<dbReference type="OMA" id="QLPGYTW"/>
<feature type="domain" description="Protein kinase" evidence="11">
    <location>
        <begin position="33"/>
        <end position="350"/>
    </location>
</feature>
<keyword evidence="15" id="KW-1185">Reference proteome</keyword>
<dbReference type="STRING" id="13706.A0A1X2HV55"/>
<dbReference type="Pfam" id="PF00069">
    <property type="entry name" value="Pkinase"/>
    <property type="match status" value="1"/>
</dbReference>
<feature type="domain" description="Response regulatory" evidence="13">
    <location>
        <begin position="2235"/>
        <end position="2358"/>
    </location>
</feature>
<organism evidence="14 15">
    <name type="scientific">Syncephalastrum racemosum</name>
    <name type="common">Filamentous fungus</name>
    <dbReference type="NCBI Taxonomy" id="13706"/>
    <lineage>
        <taxon>Eukaryota</taxon>
        <taxon>Fungi</taxon>
        <taxon>Fungi incertae sedis</taxon>
        <taxon>Mucoromycota</taxon>
        <taxon>Mucoromycotina</taxon>
        <taxon>Mucoromycetes</taxon>
        <taxon>Mucorales</taxon>
        <taxon>Syncephalastraceae</taxon>
        <taxon>Syncephalastrum</taxon>
    </lineage>
</organism>
<dbReference type="EMBL" id="MCGN01000001">
    <property type="protein sequence ID" value="ORZ03449.1"/>
    <property type="molecule type" value="Genomic_DNA"/>
</dbReference>
<dbReference type="InterPro" id="IPR001789">
    <property type="entry name" value="Sig_transdc_resp-reg_receiver"/>
</dbReference>
<dbReference type="Proteomes" id="UP000242180">
    <property type="component" value="Unassembled WGS sequence"/>
</dbReference>
<dbReference type="Pfam" id="PF02518">
    <property type="entry name" value="HATPase_c"/>
    <property type="match status" value="1"/>
</dbReference>
<gene>
    <name evidence="14" type="ORF">BCR43DRAFT_560142</name>
</gene>
<evidence type="ECO:0000313" key="15">
    <source>
        <dbReference type="Proteomes" id="UP000242180"/>
    </source>
</evidence>
<dbReference type="Gene3D" id="1.10.510.10">
    <property type="entry name" value="Transferase(Phosphotransferase) domain 1"/>
    <property type="match status" value="1"/>
</dbReference>
<dbReference type="Pfam" id="PF00072">
    <property type="entry name" value="Response_reg"/>
    <property type="match status" value="1"/>
</dbReference>